<evidence type="ECO:0000313" key="2">
    <source>
        <dbReference type="EMBL" id="CUR32615.1"/>
    </source>
</evidence>
<gene>
    <name evidence="2" type="ORF">PL9214490162</name>
</gene>
<dbReference type="OrthoDB" id="464240at2"/>
<dbReference type="Proteomes" id="UP000184315">
    <property type="component" value="Unassembled WGS sequence"/>
</dbReference>
<dbReference type="InterPro" id="IPR010328">
    <property type="entry name" value="DUF928"/>
</dbReference>
<dbReference type="STRING" id="671072.PL9214490162"/>
<dbReference type="Pfam" id="PF06051">
    <property type="entry name" value="DUF928"/>
    <property type="match status" value="1"/>
</dbReference>
<sequence length="267" mass="29967">MSRHPFHFAFLSMTLATGLGFNFSIFQQSPQPQTSPIQVSEDVTPPPDTDKPATEPNITRGYCFDIPLIAIKPKQGTPTTLADTPTFLFYIPPLKSDQILSVPEQSPFLGEFIITDQNKNTIYEGKLNLEAQSGLLRISLPKSVAELFVETGNPYSWSFQITCDTTGDFSGSTMIKGKIQRLSTNREIQTKLLQQMTAYDRFKLYQSLGLEYDALILLDELRHQNPNDATLTATWDNLLKANGLERLIGVPWINVEINSMPTQPQNH</sequence>
<accession>A0A1J1LJD8</accession>
<reference evidence="3" key="1">
    <citation type="submission" date="2015-10" db="EMBL/GenBank/DDBJ databases">
        <authorList>
            <person name="Regsiter A."/>
            <person name="william w."/>
        </authorList>
    </citation>
    <scope>NUCLEOTIDE SEQUENCE [LARGE SCALE GENOMIC DNA]</scope>
</reference>
<evidence type="ECO:0008006" key="4">
    <source>
        <dbReference type="Google" id="ProtNLM"/>
    </source>
</evidence>
<evidence type="ECO:0000313" key="3">
    <source>
        <dbReference type="Proteomes" id="UP000184315"/>
    </source>
</evidence>
<dbReference type="AlphaFoldDB" id="A0A1J1LJD8"/>
<dbReference type="RefSeq" id="WP_083580007.1">
    <property type="nucleotide sequence ID" value="NZ_LN889801.1"/>
</dbReference>
<protein>
    <recommendedName>
        <fullName evidence="4">DUF928 domain-containing protein</fullName>
    </recommendedName>
</protein>
<name>A0A1J1LJD8_9CYAN</name>
<proteinExistence type="predicted"/>
<evidence type="ECO:0000256" key="1">
    <source>
        <dbReference type="SAM" id="MobiDB-lite"/>
    </source>
</evidence>
<dbReference type="EMBL" id="CZDF01000154">
    <property type="protein sequence ID" value="CUR32615.1"/>
    <property type="molecule type" value="Genomic_DNA"/>
</dbReference>
<keyword evidence="3" id="KW-1185">Reference proteome</keyword>
<organism evidence="2 3">
    <name type="scientific">Planktothrix tepida PCC 9214</name>
    <dbReference type="NCBI Taxonomy" id="671072"/>
    <lineage>
        <taxon>Bacteria</taxon>
        <taxon>Bacillati</taxon>
        <taxon>Cyanobacteriota</taxon>
        <taxon>Cyanophyceae</taxon>
        <taxon>Oscillatoriophycideae</taxon>
        <taxon>Oscillatoriales</taxon>
        <taxon>Microcoleaceae</taxon>
        <taxon>Planktothrix</taxon>
    </lineage>
</organism>
<feature type="region of interest" description="Disordered" evidence="1">
    <location>
        <begin position="30"/>
        <end position="56"/>
    </location>
</feature>